<dbReference type="EMBL" id="MTEJ01000550">
    <property type="protein sequence ID" value="OQX01735.1"/>
    <property type="molecule type" value="Genomic_DNA"/>
</dbReference>
<gene>
    <name evidence="2" type="ORF">BWK73_45130</name>
</gene>
<dbReference type="AlphaFoldDB" id="A0A1Y1QBD2"/>
<accession>A0A1Y1QBD2</accession>
<evidence type="ECO:0000313" key="3">
    <source>
        <dbReference type="Proteomes" id="UP000192491"/>
    </source>
</evidence>
<proteinExistence type="predicted"/>
<comment type="caution">
    <text evidence="2">The sequence shown here is derived from an EMBL/GenBank/DDBJ whole genome shotgun (WGS) entry which is preliminary data.</text>
</comment>
<dbReference type="Proteomes" id="UP000192491">
    <property type="component" value="Unassembled WGS sequence"/>
</dbReference>
<organism evidence="2 3">
    <name type="scientific">Thiothrix lacustris</name>
    <dbReference type="NCBI Taxonomy" id="525917"/>
    <lineage>
        <taxon>Bacteria</taxon>
        <taxon>Pseudomonadati</taxon>
        <taxon>Pseudomonadota</taxon>
        <taxon>Gammaproteobacteria</taxon>
        <taxon>Thiotrichales</taxon>
        <taxon>Thiotrichaceae</taxon>
        <taxon>Thiothrix</taxon>
    </lineage>
</organism>
<sequence length="248" mass="29001">MNLIIAHKTDLMRRVLHLVSHGYTYWIAGEIAPAKVDGFALKCNDRYHTHRTEMQRYRAKKKGEANTQLVMWQDQTAKNAPVHWWLLATKGSGLVHELEKLTMIRDSRPTLTGYELVMTNRKRRDKDKPDRKLKPGWTWRMTAETFEGWKERIKTAVRHNSDNQIRQALHSLGGVPGFRECRVQARLLVRMLKNDWKRTQKGEFPYPEPFITFCGRHQKAKTITTQEASQKARRKLRQATRLSPAESG</sequence>
<protein>
    <submittedName>
        <fullName evidence="2">Uncharacterized protein</fullName>
    </submittedName>
</protein>
<reference evidence="2 3" key="1">
    <citation type="submission" date="2017-01" db="EMBL/GenBank/DDBJ databases">
        <title>Novel large sulfur bacteria in the metagenomes of groundwater-fed chemosynthetic microbial mats in the Lake Huron basin.</title>
        <authorList>
            <person name="Sharrar A.M."/>
            <person name="Flood B.E."/>
            <person name="Bailey J.V."/>
            <person name="Jones D.S."/>
            <person name="Biddanda B."/>
            <person name="Ruberg S.A."/>
            <person name="Marcus D.N."/>
            <person name="Dick G.J."/>
        </authorList>
    </citation>
    <scope>NUCLEOTIDE SEQUENCE [LARGE SCALE GENOMIC DNA]</scope>
    <source>
        <strain evidence="2">A8</strain>
    </source>
</reference>
<feature type="region of interest" description="Disordered" evidence="1">
    <location>
        <begin position="224"/>
        <end position="248"/>
    </location>
</feature>
<evidence type="ECO:0000313" key="2">
    <source>
        <dbReference type="EMBL" id="OQX01735.1"/>
    </source>
</evidence>
<evidence type="ECO:0000256" key="1">
    <source>
        <dbReference type="SAM" id="MobiDB-lite"/>
    </source>
</evidence>
<name>A0A1Y1QBD2_9GAMM</name>